<evidence type="ECO:0000313" key="1">
    <source>
        <dbReference type="EMBL" id="CAB4696140.1"/>
    </source>
</evidence>
<evidence type="ECO:0000313" key="2">
    <source>
        <dbReference type="EMBL" id="CAB4806909.1"/>
    </source>
</evidence>
<gene>
    <name evidence="1" type="ORF">UFOPK2582_00695</name>
    <name evidence="2" type="ORF">UFOPK3046_00891</name>
    <name evidence="3" type="ORF">UFOPK4173_01666</name>
    <name evidence="4" type="ORF">UFOPK4354_00582</name>
</gene>
<reference evidence="2" key="1">
    <citation type="submission" date="2020-05" db="EMBL/GenBank/DDBJ databases">
        <authorList>
            <person name="Chiriac C."/>
            <person name="Salcher M."/>
            <person name="Ghai R."/>
            <person name="Kavagutti S V."/>
        </authorList>
    </citation>
    <scope>NUCLEOTIDE SEQUENCE</scope>
</reference>
<organism evidence="2">
    <name type="scientific">freshwater metagenome</name>
    <dbReference type="NCBI Taxonomy" id="449393"/>
    <lineage>
        <taxon>unclassified sequences</taxon>
        <taxon>metagenomes</taxon>
        <taxon>ecological metagenomes</taxon>
    </lineage>
</organism>
<dbReference type="AlphaFoldDB" id="A0A6J6YD25"/>
<evidence type="ECO:0000313" key="4">
    <source>
        <dbReference type="EMBL" id="CAB5064579.1"/>
    </source>
</evidence>
<dbReference type="EMBL" id="CAFBQW010000045">
    <property type="protein sequence ID" value="CAB5064579.1"/>
    <property type="molecule type" value="Genomic_DNA"/>
</dbReference>
<dbReference type="EMBL" id="CAEZXS010000065">
    <property type="protein sequence ID" value="CAB4696140.1"/>
    <property type="molecule type" value="Genomic_DNA"/>
</dbReference>
<sequence length="59" mass="6505">MLAAGMIGLREILESPKDTRSVIEQQSTDDEIKRPIEVFLDPDNPAASLVVIRDPADNN</sequence>
<dbReference type="EMBL" id="CAFAAQ010000067">
    <property type="protein sequence ID" value="CAB4806909.1"/>
    <property type="molecule type" value="Genomic_DNA"/>
</dbReference>
<protein>
    <submittedName>
        <fullName evidence="2">Unannotated protein</fullName>
    </submittedName>
</protein>
<proteinExistence type="predicted"/>
<accession>A0A6J6YD25</accession>
<dbReference type="EMBL" id="CAFBPW010000243">
    <property type="protein sequence ID" value="CAB5039346.1"/>
    <property type="molecule type" value="Genomic_DNA"/>
</dbReference>
<evidence type="ECO:0000313" key="3">
    <source>
        <dbReference type="EMBL" id="CAB5039346.1"/>
    </source>
</evidence>
<name>A0A6J6YD25_9ZZZZ</name>